<name>A0A3B3ZA79_9GOBI</name>
<evidence type="ECO:0000313" key="10">
    <source>
        <dbReference type="Ensembl" id="ENSPMGP00000001478.1"/>
    </source>
</evidence>
<evidence type="ECO:0000313" key="11">
    <source>
        <dbReference type="Proteomes" id="UP000261520"/>
    </source>
</evidence>
<dbReference type="STRING" id="409849.ENSPMGP00000001478"/>
<keyword evidence="11" id="KW-1185">Reference proteome</keyword>
<dbReference type="GO" id="GO:0046935">
    <property type="term" value="F:1-phosphatidylinositol-3-kinase regulator activity"/>
    <property type="evidence" value="ECO:0007669"/>
    <property type="project" value="InterPro"/>
</dbReference>
<evidence type="ECO:0000256" key="8">
    <source>
        <dbReference type="ARBA" id="ARBA00040195"/>
    </source>
</evidence>
<protein>
    <recommendedName>
        <fullName evidence="8">Phosphoinositide 3-kinase regulatory subunit 5</fullName>
    </recommendedName>
</protein>
<evidence type="ECO:0000256" key="9">
    <source>
        <dbReference type="SAM" id="MobiDB-lite"/>
    </source>
</evidence>
<keyword evidence="7" id="KW-0539">Nucleus</keyword>
<dbReference type="PANTHER" id="PTHR15593">
    <property type="entry name" value="PHOSPHATIDYLINOSITOL 3-KINASE REGULATORY SUBUNIT"/>
    <property type="match status" value="1"/>
</dbReference>
<dbReference type="GO" id="GO:0005737">
    <property type="term" value="C:cytoplasm"/>
    <property type="evidence" value="ECO:0007669"/>
    <property type="project" value="UniProtKB-SubCell"/>
</dbReference>
<keyword evidence="4" id="KW-1003">Cell membrane</keyword>
<reference evidence="10" key="1">
    <citation type="submission" date="2025-08" db="UniProtKB">
        <authorList>
            <consortium name="Ensembl"/>
        </authorList>
    </citation>
    <scope>IDENTIFICATION</scope>
</reference>
<sequence length="271" mass="30868">MEQAEQSSCTEDRIEHVLERCLCDLGLDTPNKQLWNAGLCINRWCLEELVKRNSQNSVILLNKILKKTKAVLERCEYELVVPLTLLFTSTLLKAPHVPADCGLLQEAYSLFHCFLSWPEPCSSACRRVLLTLQRELRAPGISFQRLVRTEHGVPSNSQSSKTMQSPTSAGSPQKHLCMRRRPILSCDLTEEPEQVVQVRVVVFGGDKELGRLARAYTDLQHTDSKQLTKRCKLRFYFVPTRRKNVETQAFAETANEGSTSVVRTQIINEFF</sequence>
<keyword evidence="5" id="KW-0963">Cytoplasm</keyword>
<dbReference type="AlphaFoldDB" id="A0A3B3ZA79"/>
<dbReference type="GO" id="GO:0007186">
    <property type="term" value="P:G protein-coupled receptor signaling pathway"/>
    <property type="evidence" value="ECO:0007669"/>
    <property type="project" value="TreeGrafter"/>
</dbReference>
<evidence type="ECO:0000256" key="1">
    <source>
        <dbReference type="ARBA" id="ARBA00004123"/>
    </source>
</evidence>
<evidence type="ECO:0000256" key="5">
    <source>
        <dbReference type="ARBA" id="ARBA00022490"/>
    </source>
</evidence>
<comment type="subcellular location">
    <subcellularLocation>
        <location evidence="2">Cell membrane</location>
        <topology evidence="2">Peripheral membrane protein</topology>
    </subcellularLocation>
    <subcellularLocation>
        <location evidence="3">Cytoplasm</location>
    </subcellularLocation>
    <subcellularLocation>
        <location evidence="1">Nucleus</location>
    </subcellularLocation>
</comment>
<keyword evidence="6" id="KW-0472">Membrane</keyword>
<dbReference type="Ensembl" id="ENSPMGT00000001569.1">
    <property type="protein sequence ID" value="ENSPMGP00000001478.1"/>
    <property type="gene ID" value="ENSPMGG00000001324.1"/>
</dbReference>
<dbReference type="PANTHER" id="PTHR15593:SF2">
    <property type="entry name" value="PHOSPHOINOSITIDE 3-KINASE REGULATORY SUBUNIT 5"/>
    <property type="match status" value="1"/>
</dbReference>
<dbReference type="InterPro" id="IPR019522">
    <property type="entry name" value="PIK3R5/6"/>
</dbReference>
<dbReference type="Pfam" id="PF10486">
    <property type="entry name" value="PI3K_1B_p101"/>
    <property type="match status" value="2"/>
</dbReference>
<dbReference type="GO" id="GO:0005886">
    <property type="term" value="C:plasma membrane"/>
    <property type="evidence" value="ECO:0007669"/>
    <property type="project" value="UniProtKB-SubCell"/>
</dbReference>
<evidence type="ECO:0000256" key="2">
    <source>
        <dbReference type="ARBA" id="ARBA00004202"/>
    </source>
</evidence>
<proteinExistence type="predicted"/>
<organism evidence="10 11">
    <name type="scientific">Periophthalmus magnuspinnatus</name>
    <dbReference type="NCBI Taxonomy" id="409849"/>
    <lineage>
        <taxon>Eukaryota</taxon>
        <taxon>Metazoa</taxon>
        <taxon>Chordata</taxon>
        <taxon>Craniata</taxon>
        <taxon>Vertebrata</taxon>
        <taxon>Euteleostomi</taxon>
        <taxon>Actinopterygii</taxon>
        <taxon>Neopterygii</taxon>
        <taxon>Teleostei</taxon>
        <taxon>Neoteleostei</taxon>
        <taxon>Acanthomorphata</taxon>
        <taxon>Gobiaria</taxon>
        <taxon>Gobiiformes</taxon>
        <taxon>Gobioidei</taxon>
        <taxon>Gobiidae</taxon>
        <taxon>Oxudercinae</taxon>
        <taxon>Periophthalmus</taxon>
    </lineage>
</organism>
<evidence type="ECO:0000256" key="6">
    <source>
        <dbReference type="ARBA" id="ARBA00023136"/>
    </source>
</evidence>
<dbReference type="GO" id="GO:0005944">
    <property type="term" value="C:phosphatidylinositol 3-kinase complex, class IB"/>
    <property type="evidence" value="ECO:0007669"/>
    <property type="project" value="InterPro"/>
</dbReference>
<dbReference type="Proteomes" id="UP000261520">
    <property type="component" value="Unplaced"/>
</dbReference>
<feature type="compositionally biased region" description="Polar residues" evidence="9">
    <location>
        <begin position="154"/>
        <end position="171"/>
    </location>
</feature>
<reference evidence="10" key="2">
    <citation type="submission" date="2025-09" db="UniProtKB">
        <authorList>
            <consortium name="Ensembl"/>
        </authorList>
    </citation>
    <scope>IDENTIFICATION</scope>
</reference>
<evidence type="ECO:0000256" key="3">
    <source>
        <dbReference type="ARBA" id="ARBA00004496"/>
    </source>
</evidence>
<accession>A0A3B3ZA79</accession>
<dbReference type="GO" id="GO:0005634">
    <property type="term" value="C:nucleus"/>
    <property type="evidence" value="ECO:0007669"/>
    <property type="project" value="UniProtKB-SubCell"/>
</dbReference>
<feature type="region of interest" description="Disordered" evidence="9">
    <location>
        <begin position="150"/>
        <end position="173"/>
    </location>
</feature>
<evidence type="ECO:0000256" key="7">
    <source>
        <dbReference type="ARBA" id="ARBA00023242"/>
    </source>
</evidence>
<evidence type="ECO:0000256" key="4">
    <source>
        <dbReference type="ARBA" id="ARBA00022475"/>
    </source>
</evidence>